<evidence type="ECO:0000313" key="2">
    <source>
        <dbReference type="Proteomes" id="UP001168821"/>
    </source>
</evidence>
<gene>
    <name evidence="1" type="ORF">Zmor_026929</name>
</gene>
<keyword evidence="2" id="KW-1185">Reference proteome</keyword>
<proteinExistence type="predicted"/>
<evidence type="ECO:0000313" key="1">
    <source>
        <dbReference type="EMBL" id="KAJ3644263.1"/>
    </source>
</evidence>
<dbReference type="InterPro" id="IPR036691">
    <property type="entry name" value="Endo/exonu/phosph_ase_sf"/>
</dbReference>
<dbReference type="Gene3D" id="3.60.10.10">
    <property type="entry name" value="Endonuclease/exonuclease/phosphatase"/>
    <property type="match status" value="1"/>
</dbReference>
<organism evidence="1 2">
    <name type="scientific">Zophobas morio</name>
    <dbReference type="NCBI Taxonomy" id="2755281"/>
    <lineage>
        <taxon>Eukaryota</taxon>
        <taxon>Metazoa</taxon>
        <taxon>Ecdysozoa</taxon>
        <taxon>Arthropoda</taxon>
        <taxon>Hexapoda</taxon>
        <taxon>Insecta</taxon>
        <taxon>Pterygota</taxon>
        <taxon>Neoptera</taxon>
        <taxon>Endopterygota</taxon>
        <taxon>Coleoptera</taxon>
        <taxon>Polyphaga</taxon>
        <taxon>Cucujiformia</taxon>
        <taxon>Tenebrionidae</taxon>
        <taxon>Zophobas</taxon>
    </lineage>
</organism>
<dbReference type="EMBL" id="JALNTZ010000008">
    <property type="protein sequence ID" value="KAJ3644263.1"/>
    <property type="molecule type" value="Genomic_DNA"/>
</dbReference>
<accession>A0AA38HUQ3</accession>
<name>A0AA38HUQ3_9CUCU</name>
<dbReference type="AlphaFoldDB" id="A0AA38HUQ3"/>
<comment type="caution">
    <text evidence="1">The sequence shown here is derived from an EMBL/GenBank/DDBJ whole genome shotgun (WGS) entry which is preliminary data.</text>
</comment>
<protein>
    <submittedName>
        <fullName evidence="1">Uncharacterized protein</fullName>
    </submittedName>
</protein>
<dbReference type="SUPFAM" id="SSF56219">
    <property type="entry name" value="DNase I-like"/>
    <property type="match status" value="1"/>
</dbReference>
<reference evidence="1" key="1">
    <citation type="journal article" date="2023" name="G3 (Bethesda)">
        <title>Whole genome assemblies of Zophobas morio and Tenebrio molitor.</title>
        <authorList>
            <person name="Kaur S."/>
            <person name="Stinson S.A."/>
            <person name="diCenzo G.C."/>
        </authorList>
    </citation>
    <scope>NUCLEOTIDE SEQUENCE</scope>
    <source>
        <strain evidence="1">QUZm001</strain>
    </source>
</reference>
<dbReference type="Proteomes" id="UP001168821">
    <property type="component" value="Unassembled WGS sequence"/>
</dbReference>
<sequence>MMQHNIDIAIVNEHWLSANRMTALKFSGYKVSNHFCRCRYIHGGVLILIKDNLRATEITQITEISEEKNSELTAIRIDSNKSVILAAYRSPSGNLNIFLEALNDALDIISQLYSYDSSEKRALAELQETFGLQPQFSESSRVTKTTATCNDTIFGEENKYYTCTTLNWFMSDHQKQLMVVENNIQEPKSKKQRIKVRNIRKENIYRFKSYLSELDWSHLLCQKHAPAAYAAFHSLWMSLTYISLKKIKLFNHKVTNLINAGIRKN</sequence>